<sequence>KRANSSGQEEEAWAAAAAGIDRGTVNTTTGERAAVEPLQDIGYRLSVDQRLSRGDHRRVNEVNAALLHLEGRTHGRGGR</sequence>
<evidence type="ECO:0000313" key="1">
    <source>
        <dbReference type="EMBL" id="MEQ2219451.1"/>
    </source>
</evidence>
<protein>
    <submittedName>
        <fullName evidence="1">Uncharacterized protein</fullName>
    </submittedName>
</protein>
<reference evidence="1 2" key="1">
    <citation type="submission" date="2021-06" db="EMBL/GenBank/DDBJ databases">
        <authorList>
            <person name="Palmer J.M."/>
        </authorList>
    </citation>
    <scope>NUCLEOTIDE SEQUENCE [LARGE SCALE GENOMIC DNA]</scope>
    <source>
        <strain evidence="1 2">XC_2019</strain>
        <tissue evidence="1">Muscle</tissue>
    </source>
</reference>
<proteinExistence type="predicted"/>
<evidence type="ECO:0000313" key="2">
    <source>
        <dbReference type="Proteomes" id="UP001434883"/>
    </source>
</evidence>
<name>A0ABV0SG89_9TELE</name>
<feature type="non-terminal residue" evidence="1">
    <location>
        <position position="1"/>
    </location>
</feature>
<gene>
    <name evidence="1" type="ORF">XENOCAPTIV_018151</name>
</gene>
<organism evidence="1 2">
    <name type="scientific">Xenoophorus captivus</name>
    <dbReference type="NCBI Taxonomy" id="1517983"/>
    <lineage>
        <taxon>Eukaryota</taxon>
        <taxon>Metazoa</taxon>
        <taxon>Chordata</taxon>
        <taxon>Craniata</taxon>
        <taxon>Vertebrata</taxon>
        <taxon>Euteleostomi</taxon>
        <taxon>Actinopterygii</taxon>
        <taxon>Neopterygii</taxon>
        <taxon>Teleostei</taxon>
        <taxon>Neoteleostei</taxon>
        <taxon>Acanthomorphata</taxon>
        <taxon>Ovalentaria</taxon>
        <taxon>Atherinomorphae</taxon>
        <taxon>Cyprinodontiformes</taxon>
        <taxon>Goodeidae</taxon>
        <taxon>Xenoophorus</taxon>
    </lineage>
</organism>
<comment type="caution">
    <text evidence="1">The sequence shown here is derived from an EMBL/GenBank/DDBJ whole genome shotgun (WGS) entry which is preliminary data.</text>
</comment>
<keyword evidence="2" id="KW-1185">Reference proteome</keyword>
<dbReference type="EMBL" id="JAHRIN010079425">
    <property type="protein sequence ID" value="MEQ2219451.1"/>
    <property type="molecule type" value="Genomic_DNA"/>
</dbReference>
<accession>A0ABV0SG89</accession>
<dbReference type="Proteomes" id="UP001434883">
    <property type="component" value="Unassembled WGS sequence"/>
</dbReference>